<evidence type="ECO:0000313" key="2">
    <source>
        <dbReference type="EMBL" id="VDM76105.1"/>
    </source>
</evidence>
<dbReference type="Proteomes" id="UP000270094">
    <property type="component" value="Unassembled WGS sequence"/>
</dbReference>
<protein>
    <recommendedName>
        <fullName evidence="1">Fungal lipase-type domain-containing protein</fullName>
    </recommendedName>
</protein>
<evidence type="ECO:0000259" key="1">
    <source>
        <dbReference type="Pfam" id="PF01764"/>
    </source>
</evidence>
<dbReference type="SUPFAM" id="SSF53474">
    <property type="entry name" value="alpha/beta-Hydrolases"/>
    <property type="match status" value="1"/>
</dbReference>
<sequence>MPFQYSDAKGRRYTDALGRSLFSISLSLKHDDPATCLRNVRPDISYVRTFTIDCDNSGNTCRGLLGVSVEAKSLYISYRDSASHKQVQGELAAELLNGFGAQLGAWEKFEDPEVGMLRNWYLQHDIDNTILTVTHIVACLLPLQVTGYSLGGSLASMTALYLARKQMVDTKLVGNVWYSSLTKLRLVTFGEPRTGNVGFAEAMEKYVKFRYRVVKGDDFVSAIHMSSIPRSVDPTTTLTGTLYRRQPMFYRYLVHYDNKMEKGDTFRICGLSDDFGCRNTHRSFSISDHLSYFHIDRDKFLREGCPREELI</sequence>
<reference evidence="2 3" key="1">
    <citation type="submission" date="2018-11" db="EMBL/GenBank/DDBJ databases">
        <authorList>
            <consortium name="Pathogen Informatics"/>
        </authorList>
    </citation>
    <scope>NUCLEOTIDE SEQUENCE [LARGE SCALE GENOMIC DNA]</scope>
</reference>
<dbReference type="Gene3D" id="3.40.50.1820">
    <property type="entry name" value="alpha/beta hydrolase"/>
    <property type="match status" value="1"/>
</dbReference>
<dbReference type="PANTHER" id="PTHR45908">
    <property type="entry name" value="PROTEIN CBG11750-RELATED"/>
    <property type="match status" value="1"/>
</dbReference>
<dbReference type="Pfam" id="PF01764">
    <property type="entry name" value="Lipase_3"/>
    <property type="match status" value="1"/>
</dbReference>
<gene>
    <name evidence="2" type="ORF">SVUK_LOCUS11103</name>
</gene>
<dbReference type="AlphaFoldDB" id="A0A3P7L063"/>
<dbReference type="GO" id="GO:0006629">
    <property type="term" value="P:lipid metabolic process"/>
    <property type="evidence" value="ECO:0007669"/>
    <property type="project" value="InterPro"/>
</dbReference>
<dbReference type="EMBL" id="UYYB01096349">
    <property type="protein sequence ID" value="VDM76105.1"/>
    <property type="molecule type" value="Genomic_DNA"/>
</dbReference>
<dbReference type="InterPro" id="IPR002921">
    <property type="entry name" value="Fungal_lipase-type"/>
</dbReference>
<accession>A0A3P7L063</accession>
<proteinExistence type="predicted"/>
<name>A0A3P7L063_STRVU</name>
<evidence type="ECO:0000313" key="3">
    <source>
        <dbReference type="Proteomes" id="UP000270094"/>
    </source>
</evidence>
<feature type="domain" description="Fungal lipase-type" evidence="1">
    <location>
        <begin position="143"/>
        <end position="223"/>
    </location>
</feature>
<dbReference type="OrthoDB" id="426718at2759"/>
<organism evidence="2 3">
    <name type="scientific">Strongylus vulgaris</name>
    <name type="common">Blood worm</name>
    <dbReference type="NCBI Taxonomy" id="40348"/>
    <lineage>
        <taxon>Eukaryota</taxon>
        <taxon>Metazoa</taxon>
        <taxon>Ecdysozoa</taxon>
        <taxon>Nematoda</taxon>
        <taxon>Chromadorea</taxon>
        <taxon>Rhabditida</taxon>
        <taxon>Rhabditina</taxon>
        <taxon>Rhabditomorpha</taxon>
        <taxon>Strongyloidea</taxon>
        <taxon>Strongylidae</taxon>
        <taxon>Strongylus</taxon>
    </lineage>
</organism>
<dbReference type="PANTHER" id="PTHR45908:SF15">
    <property type="entry name" value="FUNGAL LIPASE-LIKE DOMAIN-CONTAINING PROTEIN"/>
    <property type="match status" value="1"/>
</dbReference>
<keyword evidence="3" id="KW-1185">Reference proteome</keyword>
<dbReference type="InterPro" id="IPR029058">
    <property type="entry name" value="AB_hydrolase_fold"/>
</dbReference>